<dbReference type="SUPFAM" id="SSF50475">
    <property type="entry name" value="FMN-binding split barrel"/>
    <property type="match status" value="1"/>
</dbReference>
<sequence length="253" mass="27020">MSSPTTILAPTTAERVRSACLRAETAVLALPGIDPVPTTLHHLRRCGDAVIAVPADSLAAALAATANETSAVLELTDHAPLPLREPVRALVWLRGWVRQVPPHAQRALAVEIAKDFPHPGLLDVGHGATLLRVVVNSAVLADTSGAESVDHADLRAATADPFCEMEGAWLAHMAEDHADLIAQLARHLPARLQGGRVHPLSIDRYGMTLRVESIDADHDVRLPFSAPADDVESLSKAVRLLAGCPFLNGLRRR</sequence>
<comment type="caution">
    <text evidence="2">The sequence shown here is derived from an EMBL/GenBank/DDBJ whole genome shotgun (WGS) entry which is preliminary data.</text>
</comment>
<feature type="domain" description="DUF2470" evidence="1">
    <location>
        <begin position="168"/>
        <end position="237"/>
    </location>
</feature>
<evidence type="ECO:0000259" key="1">
    <source>
        <dbReference type="Pfam" id="PF10615"/>
    </source>
</evidence>
<gene>
    <name evidence="2" type="ORF">DFR75_106238</name>
</gene>
<evidence type="ECO:0000313" key="2">
    <source>
        <dbReference type="EMBL" id="TDP32446.1"/>
    </source>
</evidence>
<evidence type="ECO:0000313" key="3">
    <source>
        <dbReference type="Proteomes" id="UP000295087"/>
    </source>
</evidence>
<dbReference type="EMBL" id="SNXK01000006">
    <property type="protein sequence ID" value="TDP32446.1"/>
    <property type="molecule type" value="Genomic_DNA"/>
</dbReference>
<dbReference type="Proteomes" id="UP000295087">
    <property type="component" value="Unassembled WGS sequence"/>
</dbReference>
<keyword evidence="3" id="KW-1185">Reference proteome</keyword>
<reference evidence="2 3" key="1">
    <citation type="submission" date="2019-03" db="EMBL/GenBank/DDBJ databases">
        <title>Genomic Encyclopedia of Type Strains, Phase IV (KMG-IV): sequencing the most valuable type-strain genomes for metagenomic binning, comparative biology and taxonomic classification.</title>
        <authorList>
            <person name="Goeker M."/>
        </authorList>
    </citation>
    <scope>NUCLEOTIDE SEQUENCE [LARGE SCALE GENOMIC DNA]</scope>
    <source>
        <strain evidence="2 3">DSM 44496</strain>
    </source>
</reference>
<accession>A0A4R6P588</accession>
<organism evidence="2 3">
    <name type="scientific">Nocardia ignorata</name>
    <dbReference type="NCBI Taxonomy" id="145285"/>
    <lineage>
        <taxon>Bacteria</taxon>
        <taxon>Bacillati</taxon>
        <taxon>Actinomycetota</taxon>
        <taxon>Actinomycetes</taxon>
        <taxon>Mycobacteriales</taxon>
        <taxon>Nocardiaceae</taxon>
        <taxon>Nocardia</taxon>
    </lineage>
</organism>
<protein>
    <submittedName>
        <fullName evidence="2">Uncharacterized protein DUF2470</fullName>
    </submittedName>
</protein>
<dbReference type="Gene3D" id="3.20.180.10">
    <property type="entry name" value="PNP-oxidase-like"/>
    <property type="match status" value="1"/>
</dbReference>
<dbReference type="AlphaFoldDB" id="A0A4R6P588"/>
<dbReference type="InterPro" id="IPR019595">
    <property type="entry name" value="DUF2470"/>
</dbReference>
<dbReference type="RefSeq" id="WP_067495289.1">
    <property type="nucleotide sequence ID" value="NZ_SNXK01000006.1"/>
</dbReference>
<proteinExistence type="predicted"/>
<dbReference type="Pfam" id="PF10615">
    <property type="entry name" value="DUF2470"/>
    <property type="match status" value="1"/>
</dbReference>
<dbReference type="InterPro" id="IPR037119">
    <property type="entry name" value="Haem_oxidase_HugZ-like_sf"/>
</dbReference>
<name>A0A4R6P588_NOCIG</name>